<dbReference type="OrthoDB" id="7785670at2"/>
<organism evidence="2 3">
    <name type="scientific">Allosediminivita pacifica</name>
    <dbReference type="NCBI Taxonomy" id="1267769"/>
    <lineage>
        <taxon>Bacteria</taxon>
        <taxon>Pseudomonadati</taxon>
        <taxon>Pseudomonadota</taxon>
        <taxon>Alphaproteobacteria</taxon>
        <taxon>Rhodobacterales</taxon>
        <taxon>Paracoccaceae</taxon>
        <taxon>Allosediminivita</taxon>
    </lineage>
</organism>
<sequence>MIGVGLTLGSGAAGAGQGVPGPAPFKVAIWGQSEDDRILSSYFHTIPKEPLLAEGRVTFWSHSHDPAEPGAAGVRSVLLDATSAATDAVTPPMIRMANTFVQAMPGRDIHILMMTLSGSAPQEIMDDGFVASGTKRRWQDDWALHAAATADGVPVGYGWHSWFAAPGTWADNYGQNMCAFLLGRALDGSPLSYSEAAPLDVNGIQVSRTLRDLYGTDMPLWIAPGGAHAFVPLEDLASATLNAAGGTNTGLLNKQRSTQSWRAAVTGTGLAGYFAGPQIQIQGYANGQDGGTGTWSDQSHPSGWTEEGYNLRVTQIAHAILRGAGLAAWQLPVIDGAEWEPSGAHVDVWSSTGPITTLRRERGDPPLGDGYPHWTDVLGFQIDGAPATRAEIQPDGRVRLYPKAGSFSSATTLTFGEGGATGWIAHDADAQNAAWRDYPIVDLGLYGLSGVPVRPLPAEEVLASTIAGAPTFTTSTAGPYFIDPVALGTPAAVTIRVKGSVDFAASGTAVDLAEITGQVLQVQVLTNNGALRFYARNTDGSYLVQAQYAPAGTVQDGVAFDLVLCIDHAAGTLRAWIDGAQVFSASFGPGTGFQSVRNLALLGEDAGNMLVGTFDVVEAWKSATPDGTLPGGTPHVSITGPAGVANAHPWKAGADAT</sequence>
<evidence type="ECO:0000313" key="3">
    <source>
        <dbReference type="Proteomes" id="UP000244069"/>
    </source>
</evidence>
<dbReference type="AlphaFoldDB" id="A0A2T6B147"/>
<dbReference type="EMBL" id="QBKN01000006">
    <property type="protein sequence ID" value="PTX49804.1"/>
    <property type="molecule type" value="Genomic_DNA"/>
</dbReference>
<keyword evidence="3" id="KW-1185">Reference proteome</keyword>
<reference evidence="2 3" key="1">
    <citation type="submission" date="2018-04" db="EMBL/GenBank/DDBJ databases">
        <title>Genomic Encyclopedia of Archaeal and Bacterial Type Strains, Phase II (KMG-II): from individual species to whole genera.</title>
        <authorList>
            <person name="Goeker M."/>
        </authorList>
    </citation>
    <scope>NUCLEOTIDE SEQUENCE [LARGE SCALE GENOMIC DNA]</scope>
    <source>
        <strain evidence="2 3">DSM 29329</strain>
    </source>
</reference>
<protein>
    <submittedName>
        <fullName evidence="2">Uncharacterized protein</fullName>
    </submittedName>
</protein>
<feature type="region of interest" description="Disordered" evidence="1">
    <location>
        <begin position="628"/>
        <end position="657"/>
    </location>
</feature>
<dbReference type="Proteomes" id="UP000244069">
    <property type="component" value="Unassembled WGS sequence"/>
</dbReference>
<comment type="caution">
    <text evidence="2">The sequence shown here is derived from an EMBL/GenBank/DDBJ whole genome shotgun (WGS) entry which is preliminary data.</text>
</comment>
<dbReference type="RefSeq" id="WP_107975414.1">
    <property type="nucleotide sequence ID" value="NZ_BMEZ01000006.1"/>
</dbReference>
<accession>A0A2T6B147</accession>
<dbReference type="Gene3D" id="2.60.120.200">
    <property type="match status" value="1"/>
</dbReference>
<proteinExistence type="predicted"/>
<name>A0A2T6B147_9RHOB</name>
<evidence type="ECO:0000256" key="1">
    <source>
        <dbReference type="SAM" id="MobiDB-lite"/>
    </source>
</evidence>
<evidence type="ECO:0000313" key="2">
    <source>
        <dbReference type="EMBL" id="PTX49804.1"/>
    </source>
</evidence>
<gene>
    <name evidence="2" type="ORF">C8N44_106183</name>
</gene>